<feature type="domain" description="PI-PLC Y-box" evidence="5">
    <location>
        <begin position="281"/>
        <end position="392"/>
    </location>
</feature>
<evidence type="ECO:0000256" key="1">
    <source>
        <dbReference type="ARBA" id="ARBA00023224"/>
    </source>
</evidence>
<evidence type="ECO:0000259" key="5">
    <source>
        <dbReference type="PROSITE" id="PS50008"/>
    </source>
</evidence>
<dbReference type="PANTHER" id="PTHR10336">
    <property type="entry name" value="PHOSPHOINOSITIDE-SPECIFIC PHOSPHOLIPASE C FAMILY PROTEIN"/>
    <property type="match status" value="1"/>
</dbReference>
<dbReference type="PRINTS" id="PR00390">
    <property type="entry name" value="PHPHLIPASEC"/>
</dbReference>
<dbReference type="OrthoDB" id="269822at2759"/>
<dbReference type="CDD" id="cd08598">
    <property type="entry name" value="PI-PLC1c_yeast"/>
    <property type="match status" value="1"/>
</dbReference>
<accession>A0A6A7C6A2</accession>
<gene>
    <name evidence="6" type="ORF">K470DRAFT_195487</name>
</gene>
<feature type="region of interest" description="Disordered" evidence="3">
    <location>
        <begin position="126"/>
        <end position="148"/>
    </location>
</feature>
<dbReference type="EMBL" id="MU005967">
    <property type="protein sequence ID" value="KAF2862218.1"/>
    <property type="molecule type" value="Genomic_DNA"/>
</dbReference>
<dbReference type="Pfam" id="PF00387">
    <property type="entry name" value="PI-PLC-Y"/>
    <property type="match status" value="1"/>
</dbReference>
<dbReference type="AlphaFoldDB" id="A0A6A7C6A2"/>
<dbReference type="Gene3D" id="3.20.20.190">
    <property type="entry name" value="Phosphatidylinositol (PI) phosphodiesterase"/>
    <property type="match status" value="1"/>
</dbReference>
<dbReference type="Gene3D" id="2.60.40.150">
    <property type="entry name" value="C2 domain"/>
    <property type="match status" value="1"/>
</dbReference>
<dbReference type="GO" id="GO:0051209">
    <property type="term" value="P:release of sequestered calcium ion into cytosol"/>
    <property type="evidence" value="ECO:0007669"/>
    <property type="project" value="TreeGrafter"/>
</dbReference>
<dbReference type="SUPFAM" id="SSF51695">
    <property type="entry name" value="PLC-like phosphodiesterases"/>
    <property type="match status" value="1"/>
</dbReference>
<keyword evidence="2" id="KW-0442">Lipid degradation</keyword>
<dbReference type="PROSITE" id="PS50004">
    <property type="entry name" value="C2"/>
    <property type="match status" value="1"/>
</dbReference>
<comment type="catalytic activity">
    <reaction evidence="2">
        <text>a 1,2-diacyl-sn-glycero-3-phospho-(1D-myo-inositol-4,5-bisphosphate) + H2O = 1D-myo-inositol 1,4,5-trisphosphate + a 1,2-diacyl-sn-glycerol + H(+)</text>
        <dbReference type="Rhea" id="RHEA:33179"/>
        <dbReference type="ChEBI" id="CHEBI:15377"/>
        <dbReference type="ChEBI" id="CHEBI:15378"/>
        <dbReference type="ChEBI" id="CHEBI:17815"/>
        <dbReference type="ChEBI" id="CHEBI:58456"/>
        <dbReference type="ChEBI" id="CHEBI:203600"/>
        <dbReference type="EC" id="3.1.4.11"/>
    </reaction>
</comment>
<feature type="region of interest" description="Disordered" evidence="3">
    <location>
        <begin position="243"/>
        <end position="268"/>
    </location>
</feature>
<dbReference type="EC" id="3.1.4.11" evidence="2"/>
<dbReference type="SMART" id="SM00149">
    <property type="entry name" value="PLCYc"/>
    <property type="match status" value="1"/>
</dbReference>
<dbReference type="SUPFAM" id="SSF49562">
    <property type="entry name" value="C2 domain (Calcium/lipid-binding domain, CaLB)"/>
    <property type="match status" value="1"/>
</dbReference>
<dbReference type="InterPro" id="IPR035892">
    <property type="entry name" value="C2_domain_sf"/>
</dbReference>
<dbReference type="InterPro" id="IPR001192">
    <property type="entry name" value="PI-PLC_fam"/>
</dbReference>
<dbReference type="PROSITE" id="PS50008">
    <property type="entry name" value="PIPLC_Y_DOMAIN"/>
    <property type="match status" value="1"/>
</dbReference>
<dbReference type="GO" id="GO:0048015">
    <property type="term" value="P:phosphatidylinositol-mediated signaling"/>
    <property type="evidence" value="ECO:0007669"/>
    <property type="project" value="TreeGrafter"/>
</dbReference>
<feature type="region of interest" description="Disordered" evidence="3">
    <location>
        <begin position="96"/>
        <end position="115"/>
    </location>
</feature>
<dbReference type="Pfam" id="PF00388">
    <property type="entry name" value="PI-PLC-X"/>
    <property type="match status" value="1"/>
</dbReference>
<dbReference type="InterPro" id="IPR017946">
    <property type="entry name" value="PLC-like_Pdiesterase_TIM-brl"/>
</dbReference>
<dbReference type="Pfam" id="PF00168">
    <property type="entry name" value="C2"/>
    <property type="match status" value="1"/>
</dbReference>
<keyword evidence="1" id="KW-0807">Transducer</keyword>
<sequence>SPKLSPAILRNVQALVDSAKGQAGDADSFVARLVDPAASDPPSLSLDTTHPISRYFISSSHNTYLSGHQLWGESTTDAYKNVLERGCRCIEIDVWDGDDAPSPPSSPDEDGKVGKFRGFVKKGLDKIRSRDSPSPQEEKKVDPDTEPRVLHGYTATTDVPFREVCQVIGQNAFLKTDLPLIVSLEVHCNTAQQEMMVDMMKTYWKPWLVPVPSDMNEDTPLPTLESLRNRIVVKVKYSSPKKAAAKKAGTKPVPKADDEEDKSPVEETQVGVSKGRICEALGQLGVYTRSCHFHGFDQPEAKIPTHVFSLSENKIEDMPDEGQRELFEHNASYLMRTYPKGTRVSSSNLDPVPFWSHGVQLVALNWQKMDAAMMLNEAMFDGSGGWVLKPKFYLQSDRSMVKGSQLHLDLRVYAAQGLTDIDGKAPSNVYVKCCLHTANMTGKTIVEKEAAKAGQWKFRSKSRSGPDPDWSGEVVAFDRLPLVLPELSFIRFKVMADVSFQKDRMLGWACFRLDRFPQGPKLLQLRNAGAK</sequence>
<evidence type="ECO:0000313" key="6">
    <source>
        <dbReference type="EMBL" id="KAF2862218.1"/>
    </source>
</evidence>
<dbReference type="GO" id="GO:0016042">
    <property type="term" value="P:lipid catabolic process"/>
    <property type="evidence" value="ECO:0007669"/>
    <property type="project" value="UniProtKB-KW"/>
</dbReference>
<evidence type="ECO:0000256" key="3">
    <source>
        <dbReference type="SAM" id="MobiDB-lite"/>
    </source>
</evidence>
<keyword evidence="7" id="KW-1185">Reference proteome</keyword>
<dbReference type="SMART" id="SM00148">
    <property type="entry name" value="PLCXc"/>
    <property type="match status" value="1"/>
</dbReference>
<dbReference type="InterPro" id="IPR000909">
    <property type="entry name" value="PLipase_C_PInositol-sp_X_dom"/>
</dbReference>
<feature type="non-terminal residue" evidence="6">
    <location>
        <position position="531"/>
    </location>
</feature>
<evidence type="ECO:0000259" key="4">
    <source>
        <dbReference type="PROSITE" id="PS50004"/>
    </source>
</evidence>
<organism evidence="6 7">
    <name type="scientific">Piedraia hortae CBS 480.64</name>
    <dbReference type="NCBI Taxonomy" id="1314780"/>
    <lineage>
        <taxon>Eukaryota</taxon>
        <taxon>Fungi</taxon>
        <taxon>Dikarya</taxon>
        <taxon>Ascomycota</taxon>
        <taxon>Pezizomycotina</taxon>
        <taxon>Dothideomycetes</taxon>
        <taxon>Dothideomycetidae</taxon>
        <taxon>Capnodiales</taxon>
        <taxon>Piedraiaceae</taxon>
        <taxon>Piedraia</taxon>
    </lineage>
</organism>
<dbReference type="InterPro" id="IPR001711">
    <property type="entry name" value="PLipase_C_Pinositol-sp_Y"/>
</dbReference>
<feature type="domain" description="C2" evidence="4">
    <location>
        <begin position="386"/>
        <end position="526"/>
    </location>
</feature>
<dbReference type="InterPro" id="IPR000008">
    <property type="entry name" value="C2_dom"/>
</dbReference>
<protein>
    <recommendedName>
        <fullName evidence="2">Phosphoinositide phospholipase C</fullName>
        <ecNumber evidence="2">3.1.4.11</ecNumber>
    </recommendedName>
</protein>
<reference evidence="6" key="1">
    <citation type="journal article" date="2020" name="Stud. Mycol.">
        <title>101 Dothideomycetes genomes: a test case for predicting lifestyles and emergence of pathogens.</title>
        <authorList>
            <person name="Haridas S."/>
            <person name="Albert R."/>
            <person name="Binder M."/>
            <person name="Bloem J."/>
            <person name="Labutti K."/>
            <person name="Salamov A."/>
            <person name="Andreopoulos B."/>
            <person name="Baker S."/>
            <person name="Barry K."/>
            <person name="Bills G."/>
            <person name="Bluhm B."/>
            <person name="Cannon C."/>
            <person name="Castanera R."/>
            <person name="Culley D."/>
            <person name="Daum C."/>
            <person name="Ezra D."/>
            <person name="Gonzalez J."/>
            <person name="Henrissat B."/>
            <person name="Kuo A."/>
            <person name="Liang C."/>
            <person name="Lipzen A."/>
            <person name="Lutzoni F."/>
            <person name="Magnuson J."/>
            <person name="Mondo S."/>
            <person name="Nolan M."/>
            <person name="Ohm R."/>
            <person name="Pangilinan J."/>
            <person name="Park H.-J."/>
            <person name="Ramirez L."/>
            <person name="Alfaro M."/>
            <person name="Sun H."/>
            <person name="Tritt A."/>
            <person name="Yoshinaga Y."/>
            <person name="Zwiers L.-H."/>
            <person name="Turgeon B."/>
            <person name="Goodwin S."/>
            <person name="Spatafora J."/>
            <person name="Crous P."/>
            <person name="Grigoriev I."/>
        </authorList>
    </citation>
    <scope>NUCLEOTIDE SEQUENCE</scope>
    <source>
        <strain evidence="6">CBS 480.64</strain>
    </source>
</reference>
<dbReference type="PROSITE" id="PS50007">
    <property type="entry name" value="PIPLC_X_DOMAIN"/>
    <property type="match status" value="1"/>
</dbReference>
<feature type="non-terminal residue" evidence="6">
    <location>
        <position position="1"/>
    </location>
</feature>
<name>A0A6A7C6A2_9PEZI</name>
<proteinExistence type="predicted"/>
<dbReference type="Proteomes" id="UP000799421">
    <property type="component" value="Unassembled WGS sequence"/>
</dbReference>
<dbReference type="GO" id="GO:0004435">
    <property type="term" value="F:phosphatidylinositol-4,5-bisphosphate phospholipase C activity"/>
    <property type="evidence" value="ECO:0007669"/>
    <property type="project" value="UniProtKB-EC"/>
</dbReference>
<evidence type="ECO:0000313" key="7">
    <source>
        <dbReference type="Proteomes" id="UP000799421"/>
    </source>
</evidence>
<keyword evidence="2" id="KW-0443">Lipid metabolism</keyword>
<keyword evidence="2" id="KW-0378">Hydrolase</keyword>
<evidence type="ECO:0000256" key="2">
    <source>
        <dbReference type="RuleBase" id="RU361133"/>
    </source>
</evidence>
<dbReference type="PANTHER" id="PTHR10336:SF82">
    <property type="entry name" value="PHOSPHOINOSITIDE PHOSPHOLIPASE C"/>
    <property type="match status" value="1"/>
</dbReference>